<protein>
    <submittedName>
        <fullName evidence="2">Uncharacterized protein</fullName>
    </submittedName>
</protein>
<reference evidence="2 3" key="1">
    <citation type="journal article" date="2016" name="Mol. Biol. Evol.">
        <title>Comparative Genomics of Early-Diverging Mushroom-Forming Fungi Provides Insights into the Origins of Lignocellulose Decay Capabilities.</title>
        <authorList>
            <person name="Nagy L.G."/>
            <person name="Riley R."/>
            <person name="Tritt A."/>
            <person name="Adam C."/>
            <person name="Daum C."/>
            <person name="Floudas D."/>
            <person name="Sun H."/>
            <person name="Yadav J.S."/>
            <person name="Pangilinan J."/>
            <person name="Larsson K.H."/>
            <person name="Matsuura K."/>
            <person name="Barry K."/>
            <person name="Labutti K."/>
            <person name="Kuo R."/>
            <person name="Ohm R.A."/>
            <person name="Bhattacharya S.S."/>
            <person name="Shirouzu T."/>
            <person name="Yoshinaga Y."/>
            <person name="Martin F.M."/>
            <person name="Grigoriev I.V."/>
            <person name="Hibbett D.S."/>
        </authorList>
    </citation>
    <scope>NUCLEOTIDE SEQUENCE [LARGE SCALE GENOMIC DNA]</scope>
    <source>
        <strain evidence="2 3">L-15889</strain>
    </source>
</reference>
<feature type="region of interest" description="Disordered" evidence="1">
    <location>
        <begin position="57"/>
        <end position="96"/>
    </location>
</feature>
<evidence type="ECO:0000256" key="1">
    <source>
        <dbReference type="SAM" id="MobiDB-lite"/>
    </source>
</evidence>
<feature type="compositionally biased region" description="Basic and acidic residues" evidence="1">
    <location>
        <begin position="57"/>
        <end position="68"/>
    </location>
</feature>
<sequence length="160" mass="17971">MLKNFAAPTAGKLSLYVVVGAQSSPSTFRDAKRMGKRIMTELKYIVSLLGERADPAIETHFDEERAAEAETGTGPSRTSSEEYESDSQGDYPSRPRLGFPRIREFLWGGGIKLQNDKLEAYDRGGCAFQSDVDGENIVDLLQEFEDWLLEDMDDDEQTMF</sequence>
<dbReference type="EMBL" id="KV429149">
    <property type="protein sequence ID" value="KZT63932.1"/>
    <property type="molecule type" value="Genomic_DNA"/>
</dbReference>
<name>A0A165L4H3_9APHY</name>
<dbReference type="AlphaFoldDB" id="A0A165L4H3"/>
<organism evidence="2 3">
    <name type="scientific">Daedalea quercina L-15889</name>
    <dbReference type="NCBI Taxonomy" id="1314783"/>
    <lineage>
        <taxon>Eukaryota</taxon>
        <taxon>Fungi</taxon>
        <taxon>Dikarya</taxon>
        <taxon>Basidiomycota</taxon>
        <taxon>Agaricomycotina</taxon>
        <taxon>Agaricomycetes</taxon>
        <taxon>Polyporales</taxon>
        <taxon>Fomitopsis</taxon>
    </lineage>
</organism>
<gene>
    <name evidence="2" type="ORF">DAEQUDRAFT_770138</name>
</gene>
<dbReference type="Proteomes" id="UP000076727">
    <property type="component" value="Unassembled WGS sequence"/>
</dbReference>
<keyword evidence="3" id="KW-1185">Reference proteome</keyword>
<evidence type="ECO:0000313" key="2">
    <source>
        <dbReference type="EMBL" id="KZT63932.1"/>
    </source>
</evidence>
<proteinExistence type="predicted"/>
<accession>A0A165L4H3</accession>
<evidence type="ECO:0000313" key="3">
    <source>
        <dbReference type="Proteomes" id="UP000076727"/>
    </source>
</evidence>